<gene>
    <name evidence="3" type="ORF">B9Z37_14105</name>
</gene>
<name>A0A315E4B5_9BURK</name>
<evidence type="ECO:0000313" key="4">
    <source>
        <dbReference type="Proteomes" id="UP000250790"/>
    </source>
</evidence>
<protein>
    <submittedName>
        <fullName evidence="3">Excinuclease ABC subunit C</fullName>
    </submittedName>
</protein>
<dbReference type="PROSITE" id="PS50164">
    <property type="entry name" value="GIY_YIG"/>
    <property type="match status" value="1"/>
</dbReference>
<dbReference type="Gene3D" id="3.40.1440.10">
    <property type="entry name" value="GIY-YIG endonuclease"/>
    <property type="match status" value="1"/>
</dbReference>
<evidence type="ECO:0000256" key="1">
    <source>
        <dbReference type="ARBA" id="ARBA00007435"/>
    </source>
</evidence>
<dbReference type="CDD" id="cd10448">
    <property type="entry name" value="GIY-YIG_unchar_3"/>
    <property type="match status" value="1"/>
</dbReference>
<organism evidence="3 4">
    <name type="scientific">Limnohabitans parvus II-B4</name>
    <dbReference type="NCBI Taxonomy" id="1293052"/>
    <lineage>
        <taxon>Bacteria</taxon>
        <taxon>Pseudomonadati</taxon>
        <taxon>Pseudomonadota</taxon>
        <taxon>Betaproteobacteria</taxon>
        <taxon>Burkholderiales</taxon>
        <taxon>Comamonadaceae</taxon>
        <taxon>Limnohabitans</taxon>
    </lineage>
</organism>
<comment type="similarity">
    <text evidence="1">Belongs to the UPF0213 family.</text>
</comment>
<dbReference type="InterPro" id="IPR050190">
    <property type="entry name" value="UPF0213_domain"/>
</dbReference>
<sequence length="94" mass="11367">MAYFVYILANQKNGTLYVGVTNHLIRRVHEHKQHAVDGFTARYNVTQLVWFDQTESIQEAIAYEKRLKHWKREWKIALIEKENPDWFDLYESIL</sequence>
<reference evidence="3 4" key="1">
    <citation type="submission" date="2017-04" db="EMBL/GenBank/DDBJ databases">
        <title>Unexpected and diverse lifestyles within the genus Limnohabitans.</title>
        <authorList>
            <person name="Kasalicky V."/>
            <person name="Mehrshad M."/>
            <person name="Andrei S.-A."/>
            <person name="Salcher M."/>
            <person name="Kratochvilova H."/>
            <person name="Simek K."/>
            <person name="Ghai R."/>
        </authorList>
    </citation>
    <scope>NUCLEOTIDE SEQUENCE [LARGE SCALE GENOMIC DNA]</scope>
    <source>
        <strain evidence="3 4">II-B4</strain>
    </source>
</reference>
<dbReference type="SMART" id="SM00465">
    <property type="entry name" value="GIYc"/>
    <property type="match status" value="1"/>
</dbReference>
<dbReference type="PANTHER" id="PTHR34477:SF5">
    <property type="entry name" value="BSL5627 PROTEIN"/>
    <property type="match status" value="1"/>
</dbReference>
<dbReference type="RefSeq" id="WP_108313635.1">
    <property type="nucleotide sequence ID" value="NZ_NESN01000005.1"/>
</dbReference>
<accession>A0A315E4B5</accession>
<dbReference type="InterPro" id="IPR035901">
    <property type="entry name" value="GIY-YIG_endonuc_sf"/>
</dbReference>
<evidence type="ECO:0000313" key="3">
    <source>
        <dbReference type="EMBL" id="PUE52191.1"/>
    </source>
</evidence>
<proteinExistence type="inferred from homology"/>
<dbReference type="OrthoDB" id="9807770at2"/>
<dbReference type="InterPro" id="IPR000305">
    <property type="entry name" value="GIY-YIG_endonuc"/>
</dbReference>
<dbReference type="Pfam" id="PF01541">
    <property type="entry name" value="GIY-YIG"/>
    <property type="match status" value="1"/>
</dbReference>
<keyword evidence="4" id="KW-1185">Reference proteome</keyword>
<dbReference type="EMBL" id="NESN01000005">
    <property type="protein sequence ID" value="PUE52191.1"/>
    <property type="molecule type" value="Genomic_DNA"/>
</dbReference>
<evidence type="ECO:0000259" key="2">
    <source>
        <dbReference type="PROSITE" id="PS50164"/>
    </source>
</evidence>
<dbReference type="AlphaFoldDB" id="A0A315E4B5"/>
<comment type="caution">
    <text evidence="3">The sequence shown here is derived from an EMBL/GenBank/DDBJ whole genome shotgun (WGS) entry which is preliminary data.</text>
</comment>
<dbReference type="SUPFAM" id="SSF82771">
    <property type="entry name" value="GIY-YIG endonuclease"/>
    <property type="match status" value="1"/>
</dbReference>
<dbReference type="Proteomes" id="UP000250790">
    <property type="component" value="Unassembled WGS sequence"/>
</dbReference>
<dbReference type="PANTHER" id="PTHR34477">
    <property type="entry name" value="UPF0213 PROTEIN YHBQ"/>
    <property type="match status" value="1"/>
</dbReference>
<feature type="domain" description="GIY-YIG" evidence="2">
    <location>
        <begin position="1"/>
        <end position="77"/>
    </location>
</feature>